<accession>A0A370IPK4</accession>
<evidence type="ECO:0000313" key="2">
    <source>
        <dbReference type="EMBL" id="RDI72657.1"/>
    </source>
</evidence>
<comment type="caution">
    <text evidence="2">The sequence shown here is derived from an EMBL/GenBank/DDBJ whole genome shotgun (WGS) entry which is preliminary data.</text>
</comment>
<organism evidence="2 3">
    <name type="scientific">Halopelagius longus</name>
    <dbReference type="NCBI Taxonomy" id="1236180"/>
    <lineage>
        <taxon>Archaea</taxon>
        <taxon>Methanobacteriati</taxon>
        <taxon>Methanobacteriota</taxon>
        <taxon>Stenosarchaea group</taxon>
        <taxon>Halobacteria</taxon>
        <taxon>Halobacteriales</taxon>
        <taxon>Haloferacaceae</taxon>
    </lineage>
</organism>
<dbReference type="OrthoDB" id="11496at2157"/>
<feature type="domain" description="DUF8156" evidence="1">
    <location>
        <begin position="1"/>
        <end position="81"/>
    </location>
</feature>
<sequence>MGRTNPTFRDTIRAVEDDWSDFRRALRRRDQPHFDRLFDHVRAHADAAGYLNHRTPEIPMIVSIVLEQERRIDELEAHVDQDDVGDQSTR</sequence>
<dbReference type="Pfam" id="PF26485">
    <property type="entry name" value="DUF8156"/>
    <property type="match status" value="1"/>
</dbReference>
<name>A0A370IPK4_9EURY</name>
<dbReference type="EMBL" id="QQST01000001">
    <property type="protein sequence ID" value="RDI72657.1"/>
    <property type="molecule type" value="Genomic_DNA"/>
</dbReference>
<protein>
    <recommendedName>
        <fullName evidence="1">DUF8156 domain-containing protein</fullName>
    </recommendedName>
</protein>
<gene>
    <name evidence="2" type="ORF">DWB78_13515</name>
</gene>
<dbReference type="RefSeq" id="WP_092533281.1">
    <property type="nucleotide sequence ID" value="NZ_FNKQ01000001.1"/>
</dbReference>
<keyword evidence="3" id="KW-1185">Reference proteome</keyword>
<dbReference type="Proteomes" id="UP000255421">
    <property type="component" value="Unassembled WGS sequence"/>
</dbReference>
<dbReference type="InterPro" id="IPR058469">
    <property type="entry name" value="DUF8156"/>
</dbReference>
<proteinExistence type="predicted"/>
<evidence type="ECO:0000259" key="1">
    <source>
        <dbReference type="Pfam" id="PF26485"/>
    </source>
</evidence>
<dbReference type="AlphaFoldDB" id="A0A370IPK4"/>
<evidence type="ECO:0000313" key="3">
    <source>
        <dbReference type="Proteomes" id="UP000255421"/>
    </source>
</evidence>
<reference evidence="2 3" key="1">
    <citation type="submission" date="2018-07" db="EMBL/GenBank/DDBJ databases">
        <title>Genome sequence of extremly halophilic archaeon Halopelagius longus strain BC12-B1.</title>
        <authorList>
            <person name="Zhang X."/>
        </authorList>
    </citation>
    <scope>NUCLEOTIDE SEQUENCE [LARGE SCALE GENOMIC DNA]</scope>
    <source>
        <strain evidence="2 3">BC12-B1</strain>
    </source>
</reference>